<dbReference type="Gene3D" id="1.10.150.130">
    <property type="match status" value="1"/>
</dbReference>
<dbReference type="InterPro" id="IPR044068">
    <property type="entry name" value="CB"/>
</dbReference>
<keyword evidence="13" id="KW-1185">Reference proteome</keyword>
<dbReference type="SUPFAM" id="SSF56349">
    <property type="entry name" value="DNA breaking-rejoining enzymes"/>
    <property type="match status" value="1"/>
</dbReference>
<dbReference type="InterPro" id="IPR010998">
    <property type="entry name" value="Integrase_recombinase_N"/>
</dbReference>
<keyword evidence="8 9" id="KW-0131">Cell cycle</keyword>
<evidence type="ECO:0000259" key="10">
    <source>
        <dbReference type="PROSITE" id="PS51898"/>
    </source>
</evidence>
<keyword evidence="3 9" id="KW-0132">Cell division</keyword>
<dbReference type="Pfam" id="PF02899">
    <property type="entry name" value="Phage_int_SAM_1"/>
    <property type="match status" value="1"/>
</dbReference>
<keyword evidence="7 9" id="KW-0233">DNA recombination</keyword>
<dbReference type="PANTHER" id="PTHR30349:SF81">
    <property type="entry name" value="TYROSINE RECOMBINASE XERC"/>
    <property type="match status" value="1"/>
</dbReference>
<comment type="function">
    <text evidence="9">Site-specific tyrosine recombinase, which acts by catalyzing the cutting and rejoining of the recombining DNA molecules. The XerC-XerD complex is essential to convert dimers of the bacterial chromosome into monomers to permit their segregation at cell division. It also contributes to the segregational stability of plasmids.</text>
</comment>
<feature type="domain" description="Tyr recombinase" evidence="10">
    <location>
        <begin position="106"/>
        <end position="292"/>
    </location>
</feature>
<dbReference type="PANTHER" id="PTHR30349">
    <property type="entry name" value="PHAGE INTEGRASE-RELATED"/>
    <property type="match status" value="1"/>
</dbReference>
<feature type="active site" evidence="9">
    <location>
        <position position="243"/>
    </location>
</feature>
<feature type="active site" evidence="9">
    <location>
        <position position="269"/>
    </location>
</feature>
<feature type="active site" description="O-(3'-phospho-DNA)-tyrosine intermediate" evidence="9">
    <location>
        <position position="278"/>
    </location>
</feature>
<feature type="domain" description="Core-binding (CB)" evidence="11">
    <location>
        <begin position="1"/>
        <end position="85"/>
    </location>
</feature>
<feature type="active site" evidence="9">
    <location>
        <position position="147"/>
    </location>
</feature>
<organism evidence="12 13">
    <name type="scientific">Candidatus Chloroploca mongolica</name>
    <dbReference type="NCBI Taxonomy" id="2528176"/>
    <lineage>
        <taxon>Bacteria</taxon>
        <taxon>Bacillati</taxon>
        <taxon>Chloroflexota</taxon>
        <taxon>Chloroflexia</taxon>
        <taxon>Chloroflexales</taxon>
        <taxon>Chloroflexineae</taxon>
        <taxon>Oscillochloridaceae</taxon>
        <taxon>Candidatus Chloroploca</taxon>
    </lineage>
</organism>
<keyword evidence="6 9" id="KW-0238">DNA-binding</keyword>
<evidence type="ECO:0000256" key="1">
    <source>
        <dbReference type="ARBA" id="ARBA00004496"/>
    </source>
</evidence>
<comment type="caution">
    <text evidence="12">The sequence shown here is derived from an EMBL/GenBank/DDBJ whole genome shotgun (WGS) entry which is preliminary data.</text>
</comment>
<evidence type="ECO:0000256" key="8">
    <source>
        <dbReference type="ARBA" id="ARBA00023306"/>
    </source>
</evidence>
<evidence type="ECO:0000313" key="12">
    <source>
        <dbReference type="EMBL" id="MBP1465403.1"/>
    </source>
</evidence>
<proteinExistence type="inferred from homology"/>
<feature type="active site" evidence="9">
    <location>
        <position position="246"/>
    </location>
</feature>
<dbReference type="CDD" id="cd00798">
    <property type="entry name" value="INT_XerDC_C"/>
    <property type="match status" value="1"/>
</dbReference>
<accession>A0ABS4D7I8</accession>
<comment type="caution">
    <text evidence="9">Lacks conserved residue(s) required for the propagation of feature annotation.</text>
</comment>
<dbReference type="Proteomes" id="UP001193081">
    <property type="component" value="Unassembled WGS sequence"/>
</dbReference>
<evidence type="ECO:0000256" key="6">
    <source>
        <dbReference type="ARBA" id="ARBA00023125"/>
    </source>
</evidence>
<evidence type="ECO:0000256" key="4">
    <source>
        <dbReference type="ARBA" id="ARBA00022829"/>
    </source>
</evidence>
<reference evidence="12 13" key="1">
    <citation type="submission" date="2021-03" db="EMBL/GenBank/DDBJ databases">
        <authorList>
            <person name="Grouzdev D.S."/>
        </authorList>
    </citation>
    <scope>NUCLEOTIDE SEQUENCE [LARGE SCALE GENOMIC DNA]</scope>
    <source>
        <strain evidence="12 13">M50-1</strain>
    </source>
</reference>
<keyword evidence="5 9" id="KW-0229">DNA integration</keyword>
<comment type="similarity">
    <text evidence="9">Belongs to the 'phage' integrase family. XerC subfamily.</text>
</comment>
<dbReference type="PROSITE" id="PS51900">
    <property type="entry name" value="CB"/>
    <property type="match status" value="1"/>
</dbReference>
<gene>
    <name evidence="9" type="primary">xerC</name>
    <name evidence="12" type="ORF">EYB53_006765</name>
</gene>
<comment type="subcellular location">
    <subcellularLocation>
        <location evidence="1 9">Cytoplasm</location>
    </subcellularLocation>
</comment>
<keyword evidence="2 9" id="KW-0963">Cytoplasm</keyword>
<dbReference type="HAMAP" id="MF_01808">
    <property type="entry name" value="Recomb_XerC_XerD"/>
    <property type="match status" value="1"/>
</dbReference>
<evidence type="ECO:0000256" key="5">
    <source>
        <dbReference type="ARBA" id="ARBA00022908"/>
    </source>
</evidence>
<dbReference type="RefSeq" id="WP_135477449.1">
    <property type="nucleotide sequence ID" value="NZ_SIJK02000008.1"/>
</dbReference>
<comment type="subunit">
    <text evidence="9">Forms a cyclic heterotetrameric complex composed of two molecules of XerC and two molecules of XerD.</text>
</comment>
<dbReference type="PROSITE" id="PS51898">
    <property type="entry name" value="TYR_RECOMBINASE"/>
    <property type="match status" value="1"/>
</dbReference>
<dbReference type="Gene3D" id="1.10.443.10">
    <property type="entry name" value="Intergrase catalytic core"/>
    <property type="match status" value="1"/>
</dbReference>
<name>A0ABS4D7I8_9CHLR</name>
<protein>
    <recommendedName>
        <fullName evidence="9">Tyrosine recombinase XerC</fullName>
    </recommendedName>
</protein>
<evidence type="ECO:0000256" key="9">
    <source>
        <dbReference type="HAMAP-Rule" id="MF_01808"/>
    </source>
</evidence>
<evidence type="ECO:0000256" key="2">
    <source>
        <dbReference type="ARBA" id="ARBA00022490"/>
    </source>
</evidence>
<dbReference type="EMBL" id="SIJK02000008">
    <property type="protein sequence ID" value="MBP1465403.1"/>
    <property type="molecule type" value="Genomic_DNA"/>
</dbReference>
<dbReference type="InterPro" id="IPR023009">
    <property type="entry name" value="Tyrosine_recombinase_XerC/XerD"/>
</dbReference>
<dbReference type="InterPro" id="IPR004107">
    <property type="entry name" value="Integrase_SAM-like_N"/>
</dbReference>
<evidence type="ECO:0000256" key="3">
    <source>
        <dbReference type="ARBA" id="ARBA00022618"/>
    </source>
</evidence>
<keyword evidence="4 9" id="KW-0159">Chromosome partition</keyword>
<dbReference type="InterPro" id="IPR013762">
    <property type="entry name" value="Integrase-like_cat_sf"/>
</dbReference>
<dbReference type="InterPro" id="IPR002104">
    <property type="entry name" value="Integrase_catalytic"/>
</dbReference>
<evidence type="ECO:0000259" key="11">
    <source>
        <dbReference type="PROSITE" id="PS51900"/>
    </source>
</evidence>
<dbReference type="InterPro" id="IPR050090">
    <property type="entry name" value="Tyrosine_recombinase_XerCD"/>
</dbReference>
<dbReference type="NCBIfam" id="NF001399">
    <property type="entry name" value="PRK00283.1"/>
    <property type="match status" value="1"/>
</dbReference>
<evidence type="ECO:0000313" key="13">
    <source>
        <dbReference type="Proteomes" id="UP001193081"/>
    </source>
</evidence>
<sequence>MQALIDQFLAYLATERGKAPNTISAYRIDLDQLVAYLQEQDVRAWTDVTPDHVMGFSIFLRERRYANSTVARRTAAVKAFFAYLVSQHVIEVDPSTAIDSPKVDRYTPKSLTLFQVDELLELPLRSSSSEGLRDKAMLELLYATGMRVGELVALELHDLSLEAHTVRCAGRGGRERVLPLNDTAFVAVEEYLDNARSQLTRSDGVRATALFVNHRGKRLTRQGFWLILKGYAEEIGLYDLTPHMLRHSFASHMLANGADLREVQERLGHASLATTQIYAIMQSEQASLSPTFAQLNAAYPAAEVKADAVQDED</sequence>
<dbReference type="Pfam" id="PF00589">
    <property type="entry name" value="Phage_integrase"/>
    <property type="match status" value="1"/>
</dbReference>
<evidence type="ECO:0000256" key="7">
    <source>
        <dbReference type="ARBA" id="ARBA00023172"/>
    </source>
</evidence>
<dbReference type="InterPro" id="IPR011010">
    <property type="entry name" value="DNA_brk_join_enz"/>
</dbReference>